<organism evidence="3">
    <name type="scientific">Oppiella nova</name>
    <dbReference type="NCBI Taxonomy" id="334625"/>
    <lineage>
        <taxon>Eukaryota</taxon>
        <taxon>Metazoa</taxon>
        <taxon>Ecdysozoa</taxon>
        <taxon>Arthropoda</taxon>
        <taxon>Chelicerata</taxon>
        <taxon>Arachnida</taxon>
        <taxon>Acari</taxon>
        <taxon>Acariformes</taxon>
        <taxon>Sarcoptiformes</taxon>
        <taxon>Oribatida</taxon>
        <taxon>Brachypylina</taxon>
        <taxon>Oppioidea</taxon>
        <taxon>Oppiidae</taxon>
        <taxon>Oppiella</taxon>
    </lineage>
</organism>
<dbReference type="SUPFAM" id="SSF53474">
    <property type="entry name" value="alpha/beta-Hydrolases"/>
    <property type="match status" value="1"/>
</dbReference>
<evidence type="ECO:0000313" key="4">
    <source>
        <dbReference type="Proteomes" id="UP000728032"/>
    </source>
</evidence>
<dbReference type="EMBL" id="CAJPVJ010012475">
    <property type="protein sequence ID" value="CAG2174342.1"/>
    <property type="molecule type" value="Genomic_DNA"/>
</dbReference>
<sequence length="108" mass="12345">NPLCGKWMGVCHSADIEPVFGIPFLDTIRFNDRERYISGLMIDVFSTFAKTGKPPAIGGADWPEFYAIGNKTLYPYYEVTNYPKNDTNFSFGLKNTECERLFKPFVEN</sequence>
<evidence type="ECO:0000256" key="1">
    <source>
        <dbReference type="ARBA" id="ARBA00023180"/>
    </source>
</evidence>
<name>A0A7R9MCF3_9ACAR</name>
<feature type="non-terminal residue" evidence="3">
    <location>
        <position position="1"/>
    </location>
</feature>
<feature type="domain" description="Carboxylesterase type B" evidence="2">
    <location>
        <begin position="6"/>
        <end position="97"/>
    </location>
</feature>
<dbReference type="EMBL" id="OC927300">
    <property type="protein sequence ID" value="CAD7657156.1"/>
    <property type="molecule type" value="Genomic_DNA"/>
</dbReference>
<evidence type="ECO:0000313" key="3">
    <source>
        <dbReference type="EMBL" id="CAD7657156.1"/>
    </source>
</evidence>
<dbReference type="Pfam" id="PF00135">
    <property type="entry name" value="COesterase"/>
    <property type="match status" value="1"/>
</dbReference>
<keyword evidence="4" id="KW-1185">Reference proteome</keyword>
<dbReference type="Gene3D" id="3.40.50.1820">
    <property type="entry name" value="alpha/beta hydrolase"/>
    <property type="match status" value="1"/>
</dbReference>
<dbReference type="InterPro" id="IPR002018">
    <property type="entry name" value="CarbesteraseB"/>
</dbReference>
<gene>
    <name evidence="3" type="ORF">ONB1V03_LOCUS13788</name>
</gene>
<dbReference type="InterPro" id="IPR029058">
    <property type="entry name" value="AB_hydrolase_fold"/>
</dbReference>
<evidence type="ECO:0000259" key="2">
    <source>
        <dbReference type="Pfam" id="PF00135"/>
    </source>
</evidence>
<dbReference type="OrthoDB" id="6515014at2759"/>
<dbReference type="Proteomes" id="UP000728032">
    <property type="component" value="Unassembled WGS sequence"/>
</dbReference>
<keyword evidence="1" id="KW-0325">Glycoprotein</keyword>
<dbReference type="AlphaFoldDB" id="A0A7R9MCF3"/>
<protein>
    <recommendedName>
        <fullName evidence="2">Carboxylesterase type B domain-containing protein</fullName>
    </recommendedName>
</protein>
<proteinExistence type="predicted"/>
<reference evidence="3" key="1">
    <citation type="submission" date="2020-11" db="EMBL/GenBank/DDBJ databases">
        <authorList>
            <person name="Tran Van P."/>
        </authorList>
    </citation>
    <scope>NUCLEOTIDE SEQUENCE</scope>
</reference>
<accession>A0A7R9MCF3</accession>